<accession>A0A9Q1FK28</accession>
<dbReference type="EMBL" id="JAINUF010000005">
    <property type="protein sequence ID" value="KAJ8360326.1"/>
    <property type="molecule type" value="Genomic_DNA"/>
</dbReference>
<keyword evidence="2" id="KW-1185">Reference proteome</keyword>
<name>A0A9Q1FK28_SYNKA</name>
<dbReference type="Proteomes" id="UP001152622">
    <property type="component" value="Chromosome 5"/>
</dbReference>
<gene>
    <name evidence="1" type="ORF">SKAU_G00168510</name>
</gene>
<reference evidence="1" key="1">
    <citation type="journal article" date="2023" name="Science">
        <title>Genome structures resolve the early diversification of teleost fishes.</title>
        <authorList>
            <person name="Parey E."/>
            <person name="Louis A."/>
            <person name="Montfort J."/>
            <person name="Bouchez O."/>
            <person name="Roques C."/>
            <person name="Iampietro C."/>
            <person name="Lluch J."/>
            <person name="Castinel A."/>
            <person name="Donnadieu C."/>
            <person name="Desvignes T."/>
            <person name="Floi Bucao C."/>
            <person name="Jouanno E."/>
            <person name="Wen M."/>
            <person name="Mejri S."/>
            <person name="Dirks R."/>
            <person name="Jansen H."/>
            <person name="Henkel C."/>
            <person name="Chen W.J."/>
            <person name="Zahm M."/>
            <person name="Cabau C."/>
            <person name="Klopp C."/>
            <person name="Thompson A.W."/>
            <person name="Robinson-Rechavi M."/>
            <person name="Braasch I."/>
            <person name="Lecointre G."/>
            <person name="Bobe J."/>
            <person name="Postlethwait J.H."/>
            <person name="Berthelot C."/>
            <person name="Roest Crollius H."/>
            <person name="Guiguen Y."/>
        </authorList>
    </citation>
    <scope>NUCLEOTIDE SEQUENCE</scope>
    <source>
        <strain evidence="1">WJC10195</strain>
    </source>
</reference>
<proteinExistence type="predicted"/>
<sequence length="97" mass="10770">MTVQHRKLQRENLLWRTCASVLDVLSKQACRSFLRIISEPGDIKECPDGLLFPFSAPHGAGLQEPGCRAQKTTESTEKAFQLLPAQGDGRDLAQQSF</sequence>
<dbReference type="AlphaFoldDB" id="A0A9Q1FK28"/>
<comment type="caution">
    <text evidence="1">The sequence shown here is derived from an EMBL/GenBank/DDBJ whole genome shotgun (WGS) entry which is preliminary data.</text>
</comment>
<protein>
    <submittedName>
        <fullName evidence="1">Uncharacterized protein</fullName>
    </submittedName>
</protein>
<evidence type="ECO:0000313" key="2">
    <source>
        <dbReference type="Proteomes" id="UP001152622"/>
    </source>
</evidence>
<organism evidence="1 2">
    <name type="scientific">Synaphobranchus kaupii</name>
    <name type="common">Kaup's arrowtooth eel</name>
    <dbReference type="NCBI Taxonomy" id="118154"/>
    <lineage>
        <taxon>Eukaryota</taxon>
        <taxon>Metazoa</taxon>
        <taxon>Chordata</taxon>
        <taxon>Craniata</taxon>
        <taxon>Vertebrata</taxon>
        <taxon>Euteleostomi</taxon>
        <taxon>Actinopterygii</taxon>
        <taxon>Neopterygii</taxon>
        <taxon>Teleostei</taxon>
        <taxon>Anguilliformes</taxon>
        <taxon>Synaphobranchidae</taxon>
        <taxon>Synaphobranchus</taxon>
    </lineage>
</organism>
<evidence type="ECO:0000313" key="1">
    <source>
        <dbReference type="EMBL" id="KAJ8360326.1"/>
    </source>
</evidence>